<dbReference type="InterPro" id="IPR006994">
    <property type="entry name" value="TCF25/Rqc1"/>
</dbReference>
<accession>A0A158QT36</accession>
<dbReference type="WBParaSite" id="MCU_007425-RA">
    <property type="protein sequence ID" value="MCU_007425-RA"/>
    <property type="gene ID" value="MCU_007425"/>
</dbReference>
<dbReference type="EMBL" id="UXSR01000283">
    <property type="protein sequence ID" value="VDD75946.1"/>
    <property type="molecule type" value="Genomic_DNA"/>
</dbReference>
<reference evidence="4" key="2">
    <citation type="submission" date="2019-11" db="UniProtKB">
        <authorList>
            <consortium name="WormBaseParasite"/>
        </authorList>
    </citation>
    <scope>IDENTIFICATION</scope>
</reference>
<dbReference type="Pfam" id="PF04910">
    <property type="entry name" value="Tcf25"/>
    <property type="match status" value="1"/>
</dbReference>
<name>A0A158QT36_MESCO</name>
<dbReference type="STRING" id="53468.A0A158QT36"/>
<feature type="region of interest" description="Disordered" evidence="1">
    <location>
        <begin position="1"/>
        <end position="32"/>
    </location>
</feature>
<feature type="compositionally biased region" description="Basic residues" evidence="1">
    <location>
        <begin position="63"/>
        <end position="80"/>
    </location>
</feature>
<dbReference type="GO" id="GO:1990112">
    <property type="term" value="C:RQC complex"/>
    <property type="evidence" value="ECO:0007669"/>
    <property type="project" value="TreeGrafter"/>
</dbReference>
<gene>
    <name evidence="2" type="ORF">MCOS_LOCUS1949</name>
</gene>
<reference evidence="2 3" key="1">
    <citation type="submission" date="2018-10" db="EMBL/GenBank/DDBJ databases">
        <authorList>
            <consortium name="Pathogen Informatics"/>
        </authorList>
    </citation>
    <scope>NUCLEOTIDE SEQUENCE [LARGE SCALE GENOMIC DNA]</scope>
</reference>
<dbReference type="AlphaFoldDB" id="A0A158QT36"/>
<evidence type="ECO:0000256" key="1">
    <source>
        <dbReference type="SAM" id="MobiDB-lite"/>
    </source>
</evidence>
<sequence>MSSRALRKLANADAVTNSVDEDDTQQWVPRTKQSIFSLVDLEEASEEIASPLNDAPTHEEHQRHKSHATKRNKKKRRKGATNKPNSDVDEDLLLEQAQHAPPIELEAPSSATNTDDCLTVNKKFLDYMAELQRKFGTDATGGMPKGRRGAFGPLVRPKANWPPFIKCGLAMKRCDEDPIGNLFAFTHSKDYSRQQRAFYALQDALDPNTLSMVLSKAPYHVDTLLQLSDYLMHQDQSEVGADLLERALYAFQSAFHLSFNFSTRSCRLDYRVQENRSLFVALFRYIFYVASRSSYRAALEYSKILLLLEPDKDPMAITLALDFFAIVTEEYEFLISFFETWNPKRRLNLLPNFAFSMPLVRWLQRNRPRKRRPSSDLLEPEEIDAMLQDALLMFPGFLPRLMKHVKVGGTDNLAKSVLFGKEVSTSESEGLGRLLDVYVSQMRYHWQEADVLAWLERNVEAVLQLVEPVVLSDAESSPTHNPVPDHRLEEYSKRRKSLYTHPPRCVLRYIFLRDLPDVPPLVPPTFANQQIYPLDPFPPADSINAYDLEAERRDRQNAAGGPVGFLNALFASLWPTVPDRANDVADFNAILAEFGFQVVVDEEDGEGAQEDENGDIFEQID</sequence>
<keyword evidence="3" id="KW-1185">Reference proteome</keyword>
<feature type="region of interest" description="Disordered" evidence="1">
    <location>
        <begin position="47"/>
        <end position="88"/>
    </location>
</feature>
<proteinExistence type="predicted"/>
<dbReference type="PANTHER" id="PTHR22684">
    <property type="entry name" value="NULP1-RELATED"/>
    <property type="match status" value="1"/>
</dbReference>
<evidence type="ECO:0000313" key="2">
    <source>
        <dbReference type="EMBL" id="VDD75946.1"/>
    </source>
</evidence>
<dbReference type="OrthoDB" id="205993at2759"/>
<evidence type="ECO:0000313" key="4">
    <source>
        <dbReference type="WBParaSite" id="MCU_007425-RA"/>
    </source>
</evidence>
<organism evidence="4">
    <name type="scientific">Mesocestoides corti</name>
    <name type="common">Flatworm</name>
    <dbReference type="NCBI Taxonomy" id="53468"/>
    <lineage>
        <taxon>Eukaryota</taxon>
        <taxon>Metazoa</taxon>
        <taxon>Spiralia</taxon>
        <taxon>Lophotrochozoa</taxon>
        <taxon>Platyhelminthes</taxon>
        <taxon>Cestoda</taxon>
        <taxon>Eucestoda</taxon>
        <taxon>Cyclophyllidea</taxon>
        <taxon>Mesocestoididae</taxon>
        <taxon>Mesocestoides</taxon>
    </lineage>
</organism>
<protein>
    <submittedName>
        <fullName evidence="4">Transcription factor 25</fullName>
    </submittedName>
</protein>
<dbReference type="PANTHER" id="PTHR22684:SF0">
    <property type="entry name" value="RIBOSOME QUALITY CONTROL COMPLEX SUBUNIT TCF25"/>
    <property type="match status" value="1"/>
</dbReference>
<evidence type="ECO:0000313" key="3">
    <source>
        <dbReference type="Proteomes" id="UP000267029"/>
    </source>
</evidence>
<dbReference type="Proteomes" id="UP000267029">
    <property type="component" value="Unassembled WGS sequence"/>
</dbReference>